<evidence type="ECO:0000256" key="2">
    <source>
        <dbReference type="ARBA" id="ARBA00038209"/>
    </source>
</evidence>
<proteinExistence type="inferred from homology"/>
<protein>
    <recommendedName>
        <fullName evidence="3">UDP-N-acetylglucosamine 2-epimerase (non-hydrolyzing)</fullName>
        <ecNumber evidence="3">5.1.3.14</ecNumber>
    </recommendedName>
</protein>
<name>A0A939MHV7_9MICO</name>
<reference evidence="6" key="1">
    <citation type="submission" date="2021-03" db="EMBL/GenBank/DDBJ databases">
        <title>Leucobacter chromiisoli sp. nov., isolated from chromium-containing soil of chemical plant.</title>
        <authorList>
            <person name="Xu Z."/>
        </authorList>
    </citation>
    <scope>NUCLEOTIDE SEQUENCE</scope>
    <source>
        <strain evidence="6">S27</strain>
    </source>
</reference>
<evidence type="ECO:0000259" key="5">
    <source>
        <dbReference type="Pfam" id="PF02350"/>
    </source>
</evidence>
<dbReference type="EMBL" id="JAGDYM010000004">
    <property type="protein sequence ID" value="MBO1900886.1"/>
    <property type="molecule type" value="Genomic_DNA"/>
</dbReference>
<comment type="similarity">
    <text evidence="2 4">Belongs to the UDP-N-acetylglucosamine 2-epimerase family.</text>
</comment>
<sequence length="443" mass="48135">MTQQNTGTPRAERAVGSAEREEPRRVLVVIGTRPEAIKMIPVIRALQESGRFRPVVVSTGQHAAMLEQLIQRSHLRLDANLRAGEHRDGLAPSLNEMVARVITGIDRIWRENAVPADLSADGTRRPKGALACLVHGDTSSAAAAALAAFNLQIPVVHVEAGLRTSNLLEPFPEEGNRQLISRVAALHFAPTTRNKTNLVREGIDFDRIVVTGNTAIDMLHWAIGQPSGYGEGLECLEGFEPGPGRRIVLVTAHRRENWGAGIDGIAEAVRRLSERYPESQFVVPLHPNPVARRPMRAALTGQGNVRLVEPRDYFEFVHLIAASALIITDSGGLQEEAPAVGVPVLVTRETTERQEGVLAGSLTLVGTDPGRIVSEAVRILDRAPGAPEDAPRNPYGDGRAAERIVRSLDHVLLDGAAPEQYDGDQLRSAVRRFMGDRGFEERG</sequence>
<dbReference type="CDD" id="cd03786">
    <property type="entry name" value="GTB_UDP-GlcNAc_2-Epimerase"/>
    <property type="match status" value="1"/>
</dbReference>
<comment type="caution">
    <text evidence="6">The sequence shown here is derived from an EMBL/GenBank/DDBJ whole genome shotgun (WGS) entry which is preliminary data.</text>
</comment>
<gene>
    <name evidence="6" type="primary">wecB</name>
    <name evidence="6" type="ORF">J4H92_02850</name>
</gene>
<dbReference type="EC" id="5.1.3.14" evidence="3"/>
<dbReference type="RefSeq" id="WP_208095695.1">
    <property type="nucleotide sequence ID" value="NZ_JAGDYM010000004.1"/>
</dbReference>
<dbReference type="InterPro" id="IPR003331">
    <property type="entry name" value="UDP_GlcNAc_Epimerase_2_dom"/>
</dbReference>
<dbReference type="Proteomes" id="UP000664382">
    <property type="component" value="Unassembled WGS sequence"/>
</dbReference>
<evidence type="ECO:0000256" key="3">
    <source>
        <dbReference type="ARBA" id="ARBA00038858"/>
    </source>
</evidence>
<dbReference type="Gene3D" id="3.40.50.2000">
    <property type="entry name" value="Glycogen Phosphorylase B"/>
    <property type="match status" value="2"/>
</dbReference>
<keyword evidence="7" id="KW-1185">Reference proteome</keyword>
<dbReference type="SUPFAM" id="SSF53756">
    <property type="entry name" value="UDP-Glycosyltransferase/glycogen phosphorylase"/>
    <property type="match status" value="1"/>
</dbReference>
<feature type="domain" description="UDP-N-acetylglucosamine 2-epimerase" evidence="5">
    <location>
        <begin position="44"/>
        <end position="408"/>
    </location>
</feature>
<evidence type="ECO:0000313" key="6">
    <source>
        <dbReference type="EMBL" id="MBO1900886.1"/>
    </source>
</evidence>
<evidence type="ECO:0000256" key="1">
    <source>
        <dbReference type="ARBA" id="ARBA00023235"/>
    </source>
</evidence>
<dbReference type="NCBIfam" id="TIGR00236">
    <property type="entry name" value="wecB"/>
    <property type="match status" value="1"/>
</dbReference>
<evidence type="ECO:0000256" key="4">
    <source>
        <dbReference type="RuleBase" id="RU003513"/>
    </source>
</evidence>
<accession>A0A939MHV7</accession>
<dbReference type="GO" id="GO:0008761">
    <property type="term" value="F:UDP-N-acetylglucosamine 2-epimerase activity"/>
    <property type="evidence" value="ECO:0007669"/>
    <property type="project" value="UniProtKB-EC"/>
</dbReference>
<evidence type="ECO:0000313" key="7">
    <source>
        <dbReference type="Proteomes" id="UP000664382"/>
    </source>
</evidence>
<dbReference type="InterPro" id="IPR029767">
    <property type="entry name" value="WecB-like"/>
</dbReference>
<dbReference type="AlphaFoldDB" id="A0A939MHV7"/>
<keyword evidence="1 4" id="KW-0413">Isomerase</keyword>
<dbReference type="PANTHER" id="PTHR43174">
    <property type="entry name" value="UDP-N-ACETYLGLUCOSAMINE 2-EPIMERASE"/>
    <property type="match status" value="1"/>
</dbReference>
<dbReference type="Pfam" id="PF02350">
    <property type="entry name" value="Epimerase_2"/>
    <property type="match status" value="1"/>
</dbReference>
<dbReference type="PANTHER" id="PTHR43174:SF2">
    <property type="entry name" value="UDP-N-ACETYLGLUCOSAMINE 2-EPIMERASE"/>
    <property type="match status" value="1"/>
</dbReference>
<organism evidence="6 7">
    <name type="scientific">Leucobacter weissii</name>
    <dbReference type="NCBI Taxonomy" id="1983706"/>
    <lineage>
        <taxon>Bacteria</taxon>
        <taxon>Bacillati</taxon>
        <taxon>Actinomycetota</taxon>
        <taxon>Actinomycetes</taxon>
        <taxon>Micrococcales</taxon>
        <taxon>Microbacteriaceae</taxon>
        <taxon>Leucobacter</taxon>
    </lineage>
</organism>